<protein>
    <submittedName>
        <fullName evidence="2">UPF0503 protein</fullName>
    </submittedName>
</protein>
<dbReference type="InterPro" id="IPR008004">
    <property type="entry name" value="OCTOPUS-like"/>
</dbReference>
<gene>
    <name evidence="2" type="ORF">MA16_Dca000311</name>
</gene>
<evidence type="ECO:0000256" key="1">
    <source>
        <dbReference type="SAM" id="MobiDB-lite"/>
    </source>
</evidence>
<dbReference type="PANTHER" id="PTHR31659:SF9">
    <property type="entry name" value="PROTEIN: UPF0503-LIKE PROTEIN, PUTATIVE (DUF740)-RELATED"/>
    <property type="match status" value="1"/>
</dbReference>
<dbReference type="EMBL" id="KZ502442">
    <property type="protein sequence ID" value="PKU78967.1"/>
    <property type="molecule type" value="Genomic_DNA"/>
</dbReference>
<feature type="compositionally biased region" description="Basic residues" evidence="1">
    <location>
        <begin position="391"/>
        <end position="400"/>
    </location>
</feature>
<keyword evidence="3" id="KW-1185">Reference proteome</keyword>
<organism evidence="2 3">
    <name type="scientific">Dendrobium catenatum</name>
    <dbReference type="NCBI Taxonomy" id="906689"/>
    <lineage>
        <taxon>Eukaryota</taxon>
        <taxon>Viridiplantae</taxon>
        <taxon>Streptophyta</taxon>
        <taxon>Embryophyta</taxon>
        <taxon>Tracheophyta</taxon>
        <taxon>Spermatophyta</taxon>
        <taxon>Magnoliopsida</taxon>
        <taxon>Liliopsida</taxon>
        <taxon>Asparagales</taxon>
        <taxon>Orchidaceae</taxon>
        <taxon>Epidendroideae</taxon>
        <taxon>Malaxideae</taxon>
        <taxon>Dendrobiinae</taxon>
        <taxon>Dendrobium</taxon>
    </lineage>
</organism>
<dbReference type="Pfam" id="PF05340">
    <property type="entry name" value="DUF740"/>
    <property type="match status" value="2"/>
</dbReference>
<evidence type="ECO:0000313" key="3">
    <source>
        <dbReference type="Proteomes" id="UP000233837"/>
    </source>
</evidence>
<feature type="region of interest" description="Disordered" evidence="1">
    <location>
        <begin position="254"/>
        <end position="274"/>
    </location>
</feature>
<dbReference type="PANTHER" id="PTHR31659">
    <property type="entry name" value="PROTEIN: UPF0503-LIKE PROTEIN, PUTATIVE (DUF740)-RELATED"/>
    <property type="match status" value="1"/>
</dbReference>
<feature type="region of interest" description="Disordered" evidence="1">
    <location>
        <begin position="368"/>
        <end position="400"/>
    </location>
</feature>
<reference evidence="2 3" key="2">
    <citation type="journal article" date="2017" name="Nature">
        <title>The Apostasia genome and the evolution of orchids.</title>
        <authorList>
            <person name="Zhang G.Q."/>
            <person name="Liu K.W."/>
            <person name="Li Z."/>
            <person name="Lohaus R."/>
            <person name="Hsiao Y.Y."/>
            <person name="Niu S.C."/>
            <person name="Wang J.Y."/>
            <person name="Lin Y.C."/>
            <person name="Xu Q."/>
            <person name="Chen L.J."/>
            <person name="Yoshida K."/>
            <person name="Fujiwara S."/>
            <person name="Wang Z.W."/>
            <person name="Zhang Y.Q."/>
            <person name="Mitsuda N."/>
            <person name="Wang M."/>
            <person name="Liu G.H."/>
            <person name="Pecoraro L."/>
            <person name="Huang H.X."/>
            <person name="Xiao X.J."/>
            <person name="Lin M."/>
            <person name="Wu X.Y."/>
            <person name="Wu W.L."/>
            <person name="Chen Y.Y."/>
            <person name="Chang S.B."/>
            <person name="Sakamoto S."/>
            <person name="Ohme-Takagi M."/>
            <person name="Yagi M."/>
            <person name="Zeng S.J."/>
            <person name="Shen C.Y."/>
            <person name="Yeh C.M."/>
            <person name="Luo Y.B."/>
            <person name="Tsai W.C."/>
            <person name="Van de Peer Y."/>
            <person name="Liu Z.J."/>
        </authorList>
    </citation>
    <scope>NUCLEOTIDE SEQUENCE [LARGE SCALE GENOMIC DNA]</scope>
    <source>
        <tissue evidence="2">The whole plant</tissue>
    </source>
</reference>
<dbReference type="AlphaFoldDB" id="A0A2I0WTI7"/>
<feature type="compositionally biased region" description="Basic residues" evidence="1">
    <location>
        <begin position="537"/>
        <end position="550"/>
    </location>
</feature>
<proteinExistence type="predicted"/>
<sequence>MQMNLQRLAGNNTEAHSIIMEAESHRPQPAINCHRLLSNCIRHPDEQVTGFCASCLRERLAGLDNANARRHSTSSASSSAALKTNFFRPAIGVNGRPSSYSQRQNGRNKNYAASSLRPELRRCKSFAGGPRTAAVAEPERKSCDVRVRSSLSSLFHQEDRDRIVQGGQKFPISSSTVAADVLAAGDIEVDANSVLILETSKCEMEDARPMKDHIDLDSYSQTKKIPTRDIKEIAGSFWLAASIFSKKLQKWRRKHKPNKSAAGENGISKPSILQTEGEKIRISSRRFRDTQSEIAVDAFGRRSCDIAPRFSLDAGRISFDDQRCSVDGPRASWDGCLVNSDRSLPSRLPAKLAVVEDSVQRTDGLIPVEEDTKTPGCSAQTRDYYSDSSSRRRRSLDRSSSSRRHSVVLCDTKPAINANIPELFHWSKLEREPKIWGSNSSRENCSGSFDSTFRDPCDSNPMKKSRLWSIWGFIHRRDGSRAGGSQVMERSFSETWPELRATESIQRSSSSVSARRSFSANGGLTSALKSGLDTTCQKKKKKKEKKKKKKSNDFVFDKSRSARYSPNHFDHGLLRFYLTPTRGSWRSGMLTKSKFSSPRSFTSSLLRLY</sequence>
<evidence type="ECO:0000313" key="2">
    <source>
        <dbReference type="EMBL" id="PKU78967.1"/>
    </source>
</evidence>
<name>A0A2I0WTI7_9ASPA</name>
<dbReference type="OrthoDB" id="758624at2759"/>
<feature type="region of interest" description="Disordered" evidence="1">
    <location>
        <begin position="531"/>
        <end position="552"/>
    </location>
</feature>
<dbReference type="Proteomes" id="UP000233837">
    <property type="component" value="Unassembled WGS sequence"/>
</dbReference>
<accession>A0A2I0WTI7</accession>
<reference evidence="2 3" key="1">
    <citation type="journal article" date="2016" name="Sci. Rep.">
        <title>The Dendrobium catenatum Lindl. genome sequence provides insights into polysaccharide synthase, floral development and adaptive evolution.</title>
        <authorList>
            <person name="Zhang G.Q."/>
            <person name="Xu Q."/>
            <person name="Bian C."/>
            <person name="Tsai W.C."/>
            <person name="Yeh C.M."/>
            <person name="Liu K.W."/>
            <person name="Yoshida K."/>
            <person name="Zhang L.S."/>
            <person name="Chang S.B."/>
            <person name="Chen F."/>
            <person name="Shi Y."/>
            <person name="Su Y.Y."/>
            <person name="Zhang Y.Q."/>
            <person name="Chen L.J."/>
            <person name="Yin Y."/>
            <person name="Lin M."/>
            <person name="Huang H."/>
            <person name="Deng H."/>
            <person name="Wang Z.W."/>
            <person name="Zhu S.L."/>
            <person name="Zhao X."/>
            <person name="Deng C."/>
            <person name="Niu S.C."/>
            <person name="Huang J."/>
            <person name="Wang M."/>
            <person name="Liu G.H."/>
            <person name="Yang H.J."/>
            <person name="Xiao X.J."/>
            <person name="Hsiao Y.Y."/>
            <person name="Wu W.L."/>
            <person name="Chen Y.Y."/>
            <person name="Mitsuda N."/>
            <person name="Ohme-Takagi M."/>
            <person name="Luo Y.B."/>
            <person name="Van de Peer Y."/>
            <person name="Liu Z.J."/>
        </authorList>
    </citation>
    <scope>NUCLEOTIDE SEQUENCE [LARGE SCALE GENOMIC DNA]</scope>
    <source>
        <tissue evidence="2">The whole plant</tissue>
    </source>
</reference>